<protein>
    <recommendedName>
        <fullName evidence="7">Major facilitator superfamily (MFS) profile domain-containing protein</fullName>
    </recommendedName>
</protein>
<evidence type="ECO:0000256" key="1">
    <source>
        <dbReference type="ARBA" id="ARBA00022692"/>
    </source>
</evidence>
<dbReference type="InterPro" id="IPR011701">
    <property type="entry name" value="MFS"/>
</dbReference>
<proteinExistence type="predicted"/>
<feature type="transmembrane region" description="Helical" evidence="4">
    <location>
        <begin position="336"/>
        <end position="357"/>
    </location>
</feature>
<feature type="transmembrane region" description="Helical" evidence="4">
    <location>
        <begin position="284"/>
        <end position="305"/>
    </location>
</feature>
<feature type="transmembrane region" description="Helical" evidence="4">
    <location>
        <begin position="58"/>
        <end position="82"/>
    </location>
</feature>
<dbReference type="Pfam" id="PF07690">
    <property type="entry name" value="MFS_1"/>
    <property type="match status" value="1"/>
</dbReference>
<feature type="transmembrane region" description="Helical" evidence="4">
    <location>
        <begin position="312"/>
        <end position="330"/>
    </location>
</feature>
<dbReference type="AlphaFoldDB" id="A0A3B9KW88"/>
<accession>A0A3B9KW88</accession>
<reference evidence="5 6" key="1">
    <citation type="journal article" date="2018" name="Nat. Biotechnol.">
        <title>A standardized bacterial taxonomy based on genome phylogeny substantially revises the tree of life.</title>
        <authorList>
            <person name="Parks D.H."/>
            <person name="Chuvochina M."/>
            <person name="Waite D.W."/>
            <person name="Rinke C."/>
            <person name="Skarshewski A."/>
            <person name="Chaumeil P.A."/>
            <person name="Hugenholtz P."/>
        </authorList>
    </citation>
    <scope>NUCLEOTIDE SEQUENCE [LARGE SCALE GENOMIC DNA]</scope>
    <source>
        <strain evidence="5">UBA8557</strain>
    </source>
</reference>
<evidence type="ECO:0000313" key="6">
    <source>
        <dbReference type="Proteomes" id="UP000259173"/>
    </source>
</evidence>
<feature type="transmembrane region" description="Helical" evidence="4">
    <location>
        <begin position="396"/>
        <end position="418"/>
    </location>
</feature>
<dbReference type="Proteomes" id="UP000259173">
    <property type="component" value="Unassembled WGS sequence"/>
</dbReference>
<feature type="transmembrane region" description="Helical" evidence="4">
    <location>
        <begin position="250"/>
        <end position="272"/>
    </location>
</feature>
<feature type="transmembrane region" description="Helical" evidence="4">
    <location>
        <begin position="149"/>
        <end position="171"/>
    </location>
</feature>
<evidence type="ECO:0008006" key="7">
    <source>
        <dbReference type="Google" id="ProtNLM"/>
    </source>
</evidence>
<feature type="transmembrane region" description="Helical" evidence="4">
    <location>
        <begin position="369"/>
        <end position="390"/>
    </location>
</feature>
<evidence type="ECO:0000256" key="3">
    <source>
        <dbReference type="ARBA" id="ARBA00023136"/>
    </source>
</evidence>
<comment type="caution">
    <text evidence="5">The sequence shown here is derived from an EMBL/GenBank/DDBJ whole genome shotgun (WGS) entry which is preliminary data.</text>
</comment>
<keyword evidence="1 4" id="KW-0812">Transmembrane</keyword>
<dbReference type="EMBL" id="DMBR01000009">
    <property type="protein sequence ID" value="HAE92951.1"/>
    <property type="molecule type" value="Genomic_DNA"/>
</dbReference>
<dbReference type="SUPFAM" id="SSF103473">
    <property type="entry name" value="MFS general substrate transporter"/>
    <property type="match status" value="1"/>
</dbReference>
<evidence type="ECO:0000313" key="5">
    <source>
        <dbReference type="EMBL" id="HAE92951.1"/>
    </source>
</evidence>
<name>A0A3B9KW88_9PROT</name>
<dbReference type="GO" id="GO:0022857">
    <property type="term" value="F:transmembrane transporter activity"/>
    <property type="evidence" value="ECO:0007669"/>
    <property type="project" value="InterPro"/>
</dbReference>
<keyword evidence="2 4" id="KW-1133">Transmembrane helix</keyword>
<feature type="transmembrane region" description="Helical" evidence="4">
    <location>
        <begin position="94"/>
        <end position="112"/>
    </location>
</feature>
<sequence length="424" mass="44241">MSNYPCFSTGSLEQLQLGLHSAHRKLRADAIFRFDGHQQSRYFPRPMHREWQINPSSLVAALIFLGILGRLIELVLPVFVAAAGRDLSFSNDTLGIIAGAELIGTVVFSLFCAKSLSLLGARTLACIGVVCLTLGNFLTGLAHGAGSLIGLRFLAGLLGEGPLLVVAVTLLGQQKNASRVYALFMGSQMIIGGLALALLGWIDSFAGFRGVSFSMTALTIAGLAAALLTPSQKSTAKAEPPLDRMFQTDVATLVLIGMASFHISVAAAWTFMQQKGAFIGLDEAASGALLAIMLSGGLFGAAYVALLQTGRVWVLISCATLALSATAALLTNSPVVYAIAGTCLMISWNIAVPHQIAQLGEDIGAKRRLALVPGAQGLGLAAGPVLAGHISAPGQYTGVACLVALSLAVAYFCFWMGYKSVRGD</sequence>
<evidence type="ECO:0000256" key="2">
    <source>
        <dbReference type="ARBA" id="ARBA00022989"/>
    </source>
</evidence>
<gene>
    <name evidence="5" type="ORF">DCG65_00210</name>
</gene>
<organism evidence="5 6">
    <name type="scientific">Hyphomonas atlantica</name>
    <dbReference type="NCBI Taxonomy" id="1280948"/>
    <lineage>
        <taxon>Bacteria</taxon>
        <taxon>Pseudomonadati</taxon>
        <taxon>Pseudomonadota</taxon>
        <taxon>Alphaproteobacteria</taxon>
        <taxon>Hyphomonadales</taxon>
        <taxon>Hyphomonadaceae</taxon>
        <taxon>Hyphomonas</taxon>
    </lineage>
</organism>
<feature type="transmembrane region" description="Helical" evidence="4">
    <location>
        <begin position="180"/>
        <end position="202"/>
    </location>
</feature>
<feature type="transmembrane region" description="Helical" evidence="4">
    <location>
        <begin position="208"/>
        <end position="229"/>
    </location>
</feature>
<feature type="transmembrane region" description="Helical" evidence="4">
    <location>
        <begin position="124"/>
        <end position="143"/>
    </location>
</feature>
<keyword evidence="3 4" id="KW-0472">Membrane</keyword>
<dbReference type="Gene3D" id="1.20.1250.20">
    <property type="entry name" value="MFS general substrate transporter like domains"/>
    <property type="match status" value="1"/>
</dbReference>
<dbReference type="InterPro" id="IPR036259">
    <property type="entry name" value="MFS_trans_sf"/>
</dbReference>
<evidence type="ECO:0000256" key="4">
    <source>
        <dbReference type="SAM" id="Phobius"/>
    </source>
</evidence>